<dbReference type="SUPFAM" id="SSF56112">
    <property type="entry name" value="Protein kinase-like (PK-like)"/>
    <property type="match status" value="1"/>
</dbReference>
<feature type="domain" description="Aminoglycoside phosphotransferase" evidence="1">
    <location>
        <begin position="41"/>
        <end position="257"/>
    </location>
</feature>
<evidence type="ECO:0000259" key="1">
    <source>
        <dbReference type="Pfam" id="PF01636"/>
    </source>
</evidence>
<dbReference type="InterPro" id="IPR051678">
    <property type="entry name" value="AGP_Transferase"/>
</dbReference>
<dbReference type="PANTHER" id="PTHR21310:SF42">
    <property type="entry name" value="BIFUNCTIONAL AAC_APH"/>
    <property type="match status" value="1"/>
</dbReference>
<dbReference type="Gene3D" id="3.30.200.20">
    <property type="entry name" value="Phosphorylase Kinase, domain 1"/>
    <property type="match status" value="1"/>
</dbReference>
<dbReference type="GO" id="GO:0016301">
    <property type="term" value="F:kinase activity"/>
    <property type="evidence" value="ECO:0007669"/>
    <property type="project" value="UniProtKB-KW"/>
</dbReference>
<name>A0ABU1S7D6_9MICO</name>
<dbReference type="InterPro" id="IPR011009">
    <property type="entry name" value="Kinase-like_dom_sf"/>
</dbReference>
<protein>
    <submittedName>
        <fullName evidence="2">Aminoglycoside phosphotransferase (APT) family kinase protein</fullName>
    </submittedName>
</protein>
<dbReference type="Gene3D" id="3.90.1200.10">
    <property type="match status" value="1"/>
</dbReference>
<dbReference type="Pfam" id="PF01636">
    <property type="entry name" value="APH"/>
    <property type="match status" value="1"/>
</dbReference>
<evidence type="ECO:0000313" key="2">
    <source>
        <dbReference type="EMBL" id="MDR6865534.1"/>
    </source>
</evidence>
<proteinExistence type="predicted"/>
<comment type="caution">
    <text evidence="2">The sequence shown here is derived from an EMBL/GenBank/DDBJ whole genome shotgun (WGS) entry which is preliminary data.</text>
</comment>
<reference evidence="2 3" key="1">
    <citation type="submission" date="2023-07" db="EMBL/GenBank/DDBJ databases">
        <title>Sorghum-associated microbial communities from plants grown in Nebraska, USA.</title>
        <authorList>
            <person name="Schachtman D."/>
        </authorList>
    </citation>
    <scope>NUCLEOTIDE SEQUENCE [LARGE SCALE GENOMIC DNA]</scope>
    <source>
        <strain evidence="2 3">2980</strain>
    </source>
</reference>
<dbReference type="PANTHER" id="PTHR21310">
    <property type="entry name" value="AMINOGLYCOSIDE PHOSPHOTRANSFERASE-RELATED-RELATED"/>
    <property type="match status" value="1"/>
</dbReference>
<sequence length="295" mass="31639">MHPGQLPIDERIATAAIRSSFPALAELPVRPLRTAATVNALFRVGDRLVARFPLQGASAAELHDEAGALDELAQSIPFASPSVEGVGTATEAFPSAWSIQTWLDGTTAGSSDPALAEDIAALIIALRAAPLRGRAFDGRGRGGTLTDHDDWVAECLGRSDHLVDVAAAGRAWDAWRTLPAPPTEVMSHRDLTPPNLLVAETAQGPRLTGVLDGGGFGPADPSLDAVIAWHLFEQADRRILREALSSDDREWHRAAAWALQQSLGLVWYYEETNPPMSALGRRTIARILADEDLRS</sequence>
<dbReference type="EMBL" id="JAVDUM010000001">
    <property type="protein sequence ID" value="MDR6865534.1"/>
    <property type="molecule type" value="Genomic_DNA"/>
</dbReference>
<keyword evidence="3" id="KW-1185">Reference proteome</keyword>
<organism evidence="2 3">
    <name type="scientific">Microbacterium resistens</name>
    <dbReference type="NCBI Taxonomy" id="156977"/>
    <lineage>
        <taxon>Bacteria</taxon>
        <taxon>Bacillati</taxon>
        <taxon>Actinomycetota</taxon>
        <taxon>Actinomycetes</taxon>
        <taxon>Micrococcales</taxon>
        <taxon>Microbacteriaceae</taxon>
        <taxon>Microbacterium</taxon>
    </lineage>
</organism>
<dbReference type="InterPro" id="IPR002575">
    <property type="entry name" value="Aminoglycoside_PTrfase"/>
</dbReference>
<dbReference type="Proteomes" id="UP001259347">
    <property type="component" value="Unassembled WGS sequence"/>
</dbReference>
<accession>A0ABU1S7D6</accession>
<keyword evidence="2" id="KW-0808">Transferase</keyword>
<evidence type="ECO:0000313" key="3">
    <source>
        <dbReference type="Proteomes" id="UP001259347"/>
    </source>
</evidence>
<dbReference type="RefSeq" id="WP_310016534.1">
    <property type="nucleotide sequence ID" value="NZ_JAVDUM010000001.1"/>
</dbReference>
<keyword evidence="2" id="KW-0418">Kinase</keyword>
<gene>
    <name evidence="2" type="ORF">J2Y69_000116</name>
</gene>